<sequence length="167" mass="18105">MNSTIYLTASMLKRKPDEGLIFGIIGLRTPTCRSIPTADATPKLARTILCSSGLFHRGENVWRKRHFAGCIQERWGDHYASEKFTLLAIDALNTAIALLIACAIQRVFQGAVVLGQAQAPLPGSTCLGSCHVAPFLLDNVIRGGRFRATTQINAGKNNRAKQPSAQT</sequence>
<proteinExistence type="predicted"/>
<dbReference type="AlphaFoldDB" id="A0A166GMG9"/>
<dbReference type="EMBL" id="KV428018">
    <property type="protein sequence ID" value="KZT41823.1"/>
    <property type="molecule type" value="Genomic_DNA"/>
</dbReference>
<dbReference type="Proteomes" id="UP000076798">
    <property type="component" value="Unassembled WGS sequence"/>
</dbReference>
<name>A0A166GMG9_9AGAM</name>
<gene>
    <name evidence="1" type="ORF">SISSUDRAFT_205820</name>
</gene>
<organism evidence="1 2">
    <name type="scientific">Sistotremastrum suecicum HHB10207 ss-3</name>
    <dbReference type="NCBI Taxonomy" id="1314776"/>
    <lineage>
        <taxon>Eukaryota</taxon>
        <taxon>Fungi</taxon>
        <taxon>Dikarya</taxon>
        <taxon>Basidiomycota</taxon>
        <taxon>Agaricomycotina</taxon>
        <taxon>Agaricomycetes</taxon>
        <taxon>Sistotremastrales</taxon>
        <taxon>Sistotremastraceae</taxon>
        <taxon>Sistotremastrum</taxon>
    </lineage>
</organism>
<keyword evidence="2" id="KW-1185">Reference proteome</keyword>
<evidence type="ECO:0000313" key="1">
    <source>
        <dbReference type="EMBL" id="KZT41823.1"/>
    </source>
</evidence>
<protein>
    <submittedName>
        <fullName evidence="1">Uncharacterized protein</fullName>
    </submittedName>
</protein>
<accession>A0A166GMG9</accession>
<reference evidence="1 2" key="1">
    <citation type="journal article" date="2016" name="Mol. Biol. Evol.">
        <title>Comparative Genomics of Early-Diverging Mushroom-Forming Fungi Provides Insights into the Origins of Lignocellulose Decay Capabilities.</title>
        <authorList>
            <person name="Nagy L.G."/>
            <person name="Riley R."/>
            <person name="Tritt A."/>
            <person name="Adam C."/>
            <person name="Daum C."/>
            <person name="Floudas D."/>
            <person name="Sun H."/>
            <person name="Yadav J.S."/>
            <person name="Pangilinan J."/>
            <person name="Larsson K.H."/>
            <person name="Matsuura K."/>
            <person name="Barry K."/>
            <person name="Labutti K."/>
            <person name="Kuo R."/>
            <person name="Ohm R.A."/>
            <person name="Bhattacharya S.S."/>
            <person name="Shirouzu T."/>
            <person name="Yoshinaga Y."/>
            <person name="Martin F.M."/>
            <person name="Grigoriev I.V."/>
            <person name="Hibbett D.S."/>
        </authorList>
    </citation>
    <scope>NUCLEOTIDE SEQUENCE [LARGE SCALE GENOMIC DNA]</scope>
    <source>
        <strain evidence="1 2">HHB10207 ss-3</strain>
    </source>
</reference>
<evidence type="ECO:0000313" key="2">
    <source>
        <dbReference type="Proteomes" id="UP000076798"/>
    </source>
</evidence>